<evidence type="ECO:0000256" key="7">
    <source>
        <dbReference type="ARBA" id="ARBA00022692"/>
    </source>
</evidence>
<dbReference type="EMBL" id="REFR01000009">
    <property type="protein sequence ID" value="RMB11809.1"/>
    <property type="molecule type" value="Genomic_DNA"/>
</dbReference>
<dbReference type="GO" id="GO:0015628">
    <property type="term" value="P:protein secretion by the type II secretion system"/>
    <property type="evidence" value="ECO:0007669"/>
    <property type="project" value="InterPro"/>
</dbReference>
<dbReference type="GO" id="GO:0005886">
    <property type="term" value="C:plasma membrane"/>
    <property type="evidence" value="ECO:0007669"/>
    <property type="project" value="UniProtKB-SubCell"/>
</dbReference>
<evidence type="ECO:0000313" key="12">
    <source>
        <dbReference type="Proteomes" id="UP000271227"/>
    </source>
</evidence>
<keyword evidence="6" id="KW-0997">Cell inner membrane</keyword>
<evidence type="ECO:0000256" key="8">
    <source>
        <dbReference type="ARBA" id="ARBA00022927"/>
    </source>
</evidence>
<dbReference type="AlphaFoldDB" id="A0A3M0CWP8"/>
<dbReference type="GO" id="GO:0015627">
    <property type="term" value="C:type II protein secretion system complex"/>
    <property type="evidence" value="ECO:0007669"/>
    <property type="project" value="InterPro"/>
</dbReference>
<gene>
    <name evidence="11" type="ORF">BXY39_0293</name>
</gene>
<reference evidence="11 12" key="1">
    <citation type="submission" date="2018-10" db="EMBL/GenBank/DDBJ databases">
        <title>Genomic Encyclopedia of Archaeal and Bacterial Type Strains, Phase II (KMG-II): from individual species to whole genera.</title>
        <authorList>
            <person name="Goeker M."/>
        </authorList>
    </citation>
    <scope>NUCLEOTIDE SEQUENCE [LARGE SCALE GENOMIC DNA]</scope>
    <source>
        <strain evidence="11 12">DSM 25217</strain>
    </source>
</reference>
<comment type="similarity">
    <text evidence="2">Belongs to the GSP N family.</text>
</comment>
<dbReference type="Pfam" id="PF01203">
    <property type="entry name" value="T2SSN"/>
    <property type="match status" value="1"/>
</dbReference>
<keyword evidence="8" id="KW-0653">Protein transport</keyword>
<sequence>MTMRMLILLFIASLIVFLTVRMPAGLAVSAAGLTGDNTTIQTRGTVWQGQASIAPGPGSGMAGTMGGTVYFTTRILPLLTLTWSADWRYEGMTVTGDGRLSREIDGALSLKDTRIRLTLDRLQTGLPLTGVVDMAVRHLRLDADGRCVTAEGDARTDALARSFEDIGWRAPVLTGPLDCVDGRPVARLTGRDGMGDISAEWTLPVPAGGGLAGRVDMRVNTDAPTMEFALPRLGFRQSGDGYILRLEQG</sequence>
<proteinExistence type="inferred from homology"/>
<dbReference type="OrthoDB" id="7631278at2"/>
<evidence type="ECO:0000256" key="9">
    <source>
        <dbReference type="ARBA" id="ARBA00023136"/>
    </source>
</evidence>
<accession>A0A3M0CWP8</accession>
<name>A0A3M0CWP8_9PROT</name>
<comment type="caution">
    <text evidence="11">The sequence shown here is derived from an EMBL/GenBank/DDBJ whole genome shotgun (WGS) entry which is preliminary data.</text>
</comment>
<dbReference type="Proteomes" id="UP000271227">
    <property type="component" value="Unassembled WGS sequence"/>
</dbReference>
<evidence type="ECO:0000256" key="6">
    <source>
        <dbReference type="ARBA" id="ARBA00022519"/>
    </source>
</evidence>
<comment type="subcellular location">
    <subcellularLocation>
        <location evidence="1">Cell inner membrane</location>
    </subcellularLocation>
</comment>
<evidence type="ECO:0000256" key="3">
    <source>
        <dbReference type="ARBA" id="ARBA00021563"/>
    </source>
</evidence>
<evidence type="ECO:0000313" key="11">
    <source>
        <dbReference type="EMBL" id="RMB11809.1"/>
    </source>
</evidence>
<dbReference type="RefSeq" id="WP_121937047.1">
    <property type="nucleotide sequence ID" value="NZ_REFR01000009.1"/>
</dbReference>
<dbReference type="InParanoid" id="A0A3M0CWP8"/>
<evidence type="ECO:0000256" key="4">
    <source>
        <dbReference type="ARBA" id="ARBA00022448"/>
    </source>
</evidence>
<organism evidence="11 12">
    <name type="scientific">Eilatimonas milleporae</name>
    <dbReference type="NCBI Taxonomy" id="911205"/>
    <lineage>
        <taxon>Bacteria</taxon>
        <taxon>Pseudomonadati</taxon>
        <taxon>Pseudomonadota</taxon>
        <taxon>Alphaproteobacteria</taxon>
        <taxon>Kordiimonadales</taxon>
        <taxon>Kordiimonadaceae</taxon>
        <taxon>Eilatimonas</taxon>
    </lineage>
</organism>
<keyword evidence="4" id="KW-0813">Transport</keyword>
<keyword evidence="5" id="KW-1003">Cell membrane</keyword>
<protein>
    <recommendedName>
        <fullName evidence="3">Type II secretion system protein N</fullName>
    </recommendedName>
    <alternativeName>
        <fullName evidence="10">General secretion pathway protein N</fullName>
    </alternativeName>
</protein>
<evidence type="ECO:0000256" key="5">
    <source>
        <dbReference type="ARBA" id="ARBA00022475"/>
    </source>
</evidence>
<keyword evidence="9" id="KW-0472">Membrane</keyword>
<keyword evidence="12" id="KW-1185">Reference proteome</keyword>
<dbReference type="InterPro" id="IPR022792">
    <property type="entry name" value="T2SS_protein-GspN"/>
</dbReference>
<keyword evidence="7" id="KW-0812">Transmembrane</keyword>
<evidence type="ECO:0000256" key="10">
    <source>
        <dbReference type="ARBA" id="ARBA00030772"/>
    </source>
</evidence>
<evidence type="ECO:0000256" key="1">
    <source>
        <dbReference type="ARBA" id="ARBA00004533"/>
    </source>
</evidence>
<evidence type="ECO:0000256" key="2">
    <source>
        <dbReference type="ARBA" id="ARBA00007208"/>
    </source>
</evidence>